<dbReference type="RefSeq" id="XP_018131260.1">
    <property type="nucleotide sequence ID" value="XM_018273969.2"/>
</dbReference>
<evidence type="ECO:0008006" key="4">
    <source>
        <dbReference type="Google" id="ProtNLM"/>
    </source>
</evidence>
<dbReference type="InterPro" id="IPR027267">
    <property type="entry name" value="AH/BAR_dom_sf"/>
</dbReference>
<dbReference type="AlphaFoldDB" id="A0A1B8GNW8"/>
<protein>
    <recommendedName>
        <fullName evidence="4">Phospholipid-binding protein</fullName>
    </recommendedName>
</protein>
<reference evidence="2 3" key="1">
    <citation type="submission" date="2016-03" db="EMBL/GenBank/DDBJ databases">
        <title>Comparative genomics of Pseudogymnoascus destructans, the fungus causing white-nose syndrome of bats.</title>
        <authorList>
            <person name="Palmer J.M."/>
            <person name="Drees K.P."/>
            <person name="Foster J.T."/>
            <person name="Lindner D.L."/>
        </authorList>
    </citation>
    <scope>NUCLEOTIDE SEQUENCE [LARGE SCALE GENOMIC DNA]</scope>
    <source>
        <strain evidence="2 3">UAMH 10579</strain>
    </source>
</reference>
<feature type="compositionally biased region" description="Pro residues" evidence="1">
    <location>
        <begin position="11"/>
        <end position="22"/>
    </location>
</feature>
<dbReference type="InterPro" id="IPR037470">
    <property type="entry name" value="IVY1"/>
</dbReference>
<keyword evidence="3" id="KW-1185">Reference proteome</keyword>
<dbReference type="PANTHER" id="PTHR38407:SF1">
    <property type="entry name" value="PROTEIN IVY1"/>
    <property type="match status" value="1"/>
</dbReference>
<dbReference type="GO" id="GO:0000329">
    <property type="term" value="C:fungal-type vacuole membrane"/>
    <property type="evidence" value="ECO:0007669"/>
    <property type="project" value="InterPro"/>
</dbReference>
<dbReference type="EMBL" id="KV460221">
    <property type="protein sequence ID" value="OBT97527.1"/>
    <property type="molecule type" value="Genomic_DNA"/>
</dbReference>
<dbReference type="SUPFAM" id="SSF103657">
    <property type="entry name" value="BAR/IMD domain-like"/>
    <property type="match status" value="1"/>
</dbReference>
<dbReference type="GO" id="GO:0005543">
    <property type="term" value="F:phospholipid binding"/>
    <property type="evidence" value="ECO:0007669"/>
    <property type="project" value="InterPro"/>
</dbReference>
<organism evidence="2 3">
    <name type="scientific">Pseudogymnoascus verrucosus</name>
    <dbReference type="NCBI Taxonomy" id="342668"/>
    <lineage>
        <taxon>Eukaryota</taxon>
        <taxon>Fungi</taxon>
        <taxon>Dikarya</taxon>
        <taxon>Ascomycota</taxon>
        <taxon>Pezizomycotina</taxon>
        <taxon>Leotiomycetes</taxon>
        <taxon>Thelebolales</taxon>
        <taxon>Thelebolaceae</taxon>
        <taxon>Pseudogymnoascus</taxon>
    </lineage>
</organism>
<accession>A0A1B8GNW8</accession>
<evidence type="ECO:0000313" key="2">
    <source>
        <dbReference type="EMBL" id="OBT97527.1"/>
    </source>
</evidence>
<dbReference type="STRING" id="342668.A0A1B8GNW8"/>
<feature type="compositionally biased region" description="Basic and acidic residues" evidence="1">
    <location>
        <begin position="417"/>
        <end position="428"/>
    </location>
</feature>
<evidence type="ECO:0000313" key="3">
    <source>
        <dbReference type="Proteomes" id="UP000091956"/>
    </source>
</evidence>
<dbReference type="PANTHER" id="PTHR38407">
    <property type="entry name" value="PROTEIN IVY1"/>
    <property type="match status" value="1"/>
</dbReference>
<dbReference type="GO" id="GO:0042144">
    <property type="term" value="P:vacuole fusion, non-autophagic"/>
    <property type="evidence" value="ECO:0007669"/>
    <property type="project" value="InterPro"/>
</dbReference>
<evidence type="ECO:0000256" key="1">
    <source>
        <dbReference type="SAM" id="MobiDB-lite"/>
    </source>
</evidence>
<proteinExistence type="predicted"/>
<dbReference type="Gene3D" id="1.20.1270.60">
    <property type="entry name" value="Arfaptin homology (AH) domain/BAR domain"/>
    <property type="match status" value="1"/>
</dbReference>
<dbReference type="GeneID" id="28837881"/>
<sequence>MAATAGSRSPSPSPSKLPPVPVSPTYSYASTANPISAYNLPAPPPPQRHYAVLTKNDLELSQTAYSELLTTAKQYRHALAELSKCASQFGSALESCARLKEARSETLHINGGSLGNSITAQGTCTADNLMAASGIHQLVANHQQILSETVYRSFEVPLLHELDGWRRSMEEEELAYQREVKERSREIRRMEKEGLKLHKQRKRDVARFRGHLVDLTTRLDELTAVHAGHSRALLRDSQEASVKIVEASSSLVRAEVDIYESLARKGWSGGGLDELLDKGVDLFANDLDGSHGDGTKLFSILPQKSILAEANADRPHHRRGDSMLVEGEQYQSLTGAVTGDRDEAASIFSQRTTTEGHFNKSRGVRPFSPPPPVRRLGAQEEGARTPLMEEEEEALEGGENPIIAGESAAGEQEDDSATIREERGRERSWSVTDDGVLSE</sequence>
<reference evidence="3" key="2">
    <citation type="journal article" date="2018" name="Nat. Commun.">
        <title>Extreme sensitivity to ultraviolet light in the fungal pathogen causing white-nose syndrome of bats.</title>
        <authorList>
            <person name="Palmer J.M."/>
            <person name="Drees K.P."/>
            <person name="Foster J.T."/>
            <person name="Lindner D.L."/>
        </authorList>
    </citation>
    <scope>NUCLEOTIDE SEQUENCE [LARGE SCALE GENOMIC DNA]</scope>
    <source>
        <strain evidence="3">UAMH 10579</strain>
    </source>
</reference>
<dbReference type="OrthoDB" id="5594612at2759"/>
<gene>
    <name evidence="2" type="ORF">VE01_04495</name>
</gene>
<feature type="region of interest" description="Disordered" evidence="1">
    <location>
        <begin position="349"/>
        <end position="439"/>
    </location>
</feature>
<dbReference type="FunFam" id="1.20.1270.60:FF:000075">
    <property type="entry name" value="Related to IVY1-phospholipid-binding protein"/>
    <property type="match status" value="1"/>
</dbReference>
<feature type="region of interest" description="Disordered" evidence="1">
    <location>
        <begin position="1"/>
        <end position="24"/>
    </location>
</feature>
<dbReference type="Proteomes" id="UP000091956">
    <property type="component" value="Unassembled WGS sequence"/>
</dbReference>
<name>A0A1B8GNW8_9PEZI</name>